<evidence type="ECO:0008006" key="4">
    <source>
        <dbReference type="Google" id="ProtNLM"/>
    </source>
</evidence>
<reference evidence="3" key="1">
    <citation type="journal article" date="2019" name="Int. J. Syst. Evol. Microbiol.">
        <title>The Global Catalogue of Microorganisms (GCM) 10K type strain sequencing project: providing services to taxonomists for standard genome sequencing and annotation.</title>
        <authorList>
            <consortium name="The Broad Institute Genomics Platform"/>
            <consortium name="The Broad Institute Genome Sequencing Center for Infectious Disease"/>
            <person name="Wu L."/>
            <person name="Ma J."/>
        </authorList>
    </citation>
    <scope>NUCLEOTIDE SEQUENCE [LARGE SCALE GENOMIC DNA]</scope>
    <source>
        <strain evidence="3">KCTC 12861</strain>
    </source>
</reference>
<evidence type="ECO:0000313" key="2">
    <source>
        <dbReference type="EMBL" id="GHB40476.1"/>
    </source>
</evidence>
<feature type="transmembrane region" description="Helical" evidence="1">
    <location>
        <begin position="156"/>
        <end position="178"/>
    </location>
</feature>
<feature type="transmembrane region" description="Helical" evidence="1">
    <location>
        <begin position="53"/>
        <end position="75"/>
    </location>
</feature>
<accession>A0ABQ3EHW3</accession>
<feature type="transmembrane region" description="Helical" evidence="1">
    <location>
        <begin position="119"/>
        <end position="144"/>
    </location>
</feature>
<keyword evidence="3" id="KW-1185">Reference proteome</keyword>
<keyword evidence="1" id="KW-0472">Membrane</keyword>
<dbReference type="Proteomes" id="UP000637980">
    <property type="component" value="Unassembled WGS sequence"/>
</dbReference>
<sequence>MSQVHGVGQSNQHKPEQEDSFSLSRFLLTNPVGFAVMLLVQLVAIALITKPDLLHICEVAFMLIIFFTGAVLLLHTVIPSNIFIYFWSGFIYGGFGMLIGHKIDLTIDSELARQQLNSLALAAVYLNWMTLIMVFACIVACLLADHCKGHPATTGAKLLIHAFAVSMMMFGVYVGHALNLMLHENSFDRFYMQVLFMSLFFTIGYYCAIRCYDILRERKKA</sequence>
<keyword evidence="1" id="KW-0812">Transmembrane</keyword>
<feature type="transmembrane region" description="Helical" evidence="1">
    <location>
        <begin position="26"/>
        <end position="47"/>
    </location>
</feature>
<evidence type="ECO:0000256" key="1">
    <source>
        <dbReference type="SAM" id="Phobius"/>
    </source>
</evidence>
<gene>
    <name evidence="2" type="ORF">GCM10007094_32280</name>
</gene>
<name>A0ABQ3EHW3_9HYPH</name>
<proteinExistence type="predicted"/>
<dbReference type="RefSeq" id="WP_189437830.1">
    <property type="nucleotide sequence ID" value="NZ_BMXE01000006.1"/>
</dbReference>
<feature type="transmembrane region" description="Helical" evidence="1">
    <location>
        <begin position="190"/>
        <end position="209"/>
    </location>
</feature>
<organism evidence="2 3">
    <name type="scientific">Pseudovibrio japonicus</name>
    <dbReference type="NCBI Taxonomy" id="366534"/>
    <lineage>
        <taxon>Bacteria</taxon>
        <taxon>Pseudomonadati</taxon>
        <taxon>Pseudomonadota</taxon>
        <taxon>Alphaproteobacteria</taxon>
        <taxon>Hyphomicrobiales</taxon>
        <taxon>Stappiaceae</taxon>
        <taxon>Pseudovibrio</taxon>
    </lineage>
</organism>
<evidence type="ECO:0000313" key="3">
    <source>
        <dbReference type="Proteomes" id="UP000637980"/>
    </source>
</evidence>
<feature type="transmembrane region" description="Helical" evidence="1">
    <location>
        <begin position="82"/>
        <end position="99"/>
    </location>
</feature>
<comment type="caution">
    <text evidence="2">The sequence shown here is derived from an EMBL/GenBank/DDBJ whole genome shotgun (WGS) entry which is preliminary data.</text>
</comment>
<protein>
    <recommendedName>
        <fullName evidence="4">Integral membrane protein</fullName>
    </recommendedName>
</protein>
<keyword evidence="1" id="KW-1133">Transmembrane helix</keyword>
<dbReference type="EMBL" id="BMXE01000006">
    <property type="protein sequence ID" value="GHB40476.1"/>
    <property type="molecule type" value="Genomic_DNA"/>
</dbReference>